<dbReference type="InterPro" id="IPR038063">
    <property type="entry name" value="Transpep_catalytic_dom"/>
</dbReference>
<evidence type="ECO:0000259" key="9">
    <source>
        <dbReference type="PROSITE" id="PS52029"/>
    </source>
</evidence>
<dbReference type="RefSeq" id="WP_310280721.1">
    <property type="nucleotide sequence ID" value="NZ_JAVDWQ010000005.1"/>
</dbReference>
<dbReference type="PANTHER" id="PTHR30582:SF2">
    <property type="entry name" value="L,D-TRANSPEPTIDASE YCIB-RELATED"/>
    <property type="match status" value="1"/>
</dbReference>
<keyword evidence="4 7" id="KW-0133">Cell shape</keyword>
<evidence type="ECO:0000256" key="1">
    <source>
        <dbReference type="ARBA" id="ARBA00004752"/>
    </source>
</evidence>
<dbReference type="PROSITE" id="PS52029">
    <property type="entry name" value="LD_TPASE"/>
    <property type="match status" value="1"/>
</dbReference>
<feature type="active site" description="Proton donor/acceptor" evidence="7">
    <location>
        <position position="189"/>
    </location>
</feature>
<organism evidence="10 11">
    <name type="scientific">Flavobacterium piscis</name>
    <dbReference type="NCBI Taxonomy" id="1114874"/>
    <lineage>
        <taxon>Bacteria</taxon>
        <taxon>Pseudomonadati</taxon>
        <taxon>Bacteroidota</taxon>
        <taxon>Flavobacteriia</taxon>
        <taxon>Flavobacteriales</taxon>
        <taxon>Flavobacteriaceae</taxon>
        <taxon>Flavobacterium</taxon>
    </lineage>
</organism>
<keyword evidence="8" id="KW-0732">Signal</keyword>
<evidence type="ECO:0000313" key="10">
    <source>
        <dbReference type="EMBL" id="MDR7210041.1"/>
    </source>
</evidence>
<evidence type="ECO:0000256" key="5">
    <source>
        <dbReference type="ARBA" id="ARBA00022984"/>
    </source>
</evidence>
<feature type="signal peptide" evidence="8">
    <location>
        <begin position="1"/>
        <end position="23"/>
    </location>
</feature>
<dbReference type="Proteomes" id="UP001269081">
    <property type="component" value="Unassembled WGS sequence"/>
</dbReference>
<comment type="similarity">
    <text evidence="2">Belongs to the YkuD family.</text>
</comment>
<keyword evidence="5 7" id="KW-0573">Peptidoglycan synthesis</keyword>
<accession>A0ABU1Y956</accession>
<comment type="pathway">
    <text evidence="1 7">Cell wall biogenesis; peptidoglycan biosynthesis.</text>
</comment>
<comment type="caution">
    <text evidence="10">The sequence shown here is derived from an EMBL/GenBank/DDBJ whole genome shotgun (WGS) entry which is preliminary data.</text>
</comment>
<dbReference type="CDD" id="cd16913">
    <property type="entry name" value="YkuD_like"/>
    <property type="match status" value="1"/>
</dbReference>
<dbReference type="EMBL" id="JAVDWQ010000005">
    <property type="protein sequence ID" value="MDR7210041.1"/>
    <property type="molecule type" value="Genomic_DNA"/>
</dbReference>
<feature type="chain" id="PRO_5045724713" evidence="8">
    <location>
        <begin position="24"/>
        <end position="294"/>
    </location>
</feature>
<dbReference type="SUPFAM" id="SSF141523">
    <property type="entry name" value="L,D-transpeptidase catalytic domain-like"/>
    <property type="match status" value="1"/>
</dbReference>
<keyword evidence="6 7" id="KW-0961">Cell wall biogenesis/degradation</keyword>
<feature type="active site" description="Nucleophile" evidence="7">
    <location>
        <position position="202"/>
    </location>
</feature>
<dbReference type="Gene3D" id="2.40.440.10">
    <property type="entry name" value="L,D-transpeptidase catalytic domain-like"/>
    <property type="match status" value="1"/>
</dbReference>
<name>A0ABU1Y956_9FLAO</name>
<dbReference type="Pfam" id="PF03734">
    <property type="entry name" value="YkuD"/>
    <property type="match status" value="1"/>
</dbReference>
<dbReference type="PANTHER" id="PTHR30582">
    <property type="entry name" value="L,D-TRANSPEPTIDASE"/>
    <property type="match status" value="1"/>
</dbReference>
<evidence type="ECO:0000256" key="4">
    <source>
        <dbReference type="ARBA" id="ARBA00022960"/>
    </source>
</evidence>
<proteinExistence type="inferred from homology"/>
<gene>
    <name evidence="10" type="ORF">J2W48_001980</name>
</gene>
<evidence type="ECO:0000313" key="11">
    <source>
        <dbReference type="Proteomes" id="UP001269081"/>
    </source>
</evidence>
<keyword evidence="11" id="KW-1185">Reference proteome</keyword>
<protein>
    <submittedName>
        <fullName evidence="10">Lipoprotein-anchoring transpeptidase ErfK/SrfK</fullName>
    </submittedName>
</protein>
<reference evidence="10 11" key="1">
    <citation type="submission" date="2023-07" db="EMBL/GenBank/DDBJ databases">
        <title>Sorghum-associated microbial communities from plants grown in Nebraska, USA.</title>
        <authorList>
            <person name="Schachtman D."/>
        </authorList>
    </citation>
    <scope>NUCLEOTIDE SEQUENCE [LARGE SCALE GENOMIC DNA]</scope>
    <source>
        <strain evidence="10 11">4129</strain>
    </source>
</reference>
<evidence type="ECO:0000256" key="8">
    <source>
        <dbReference type="SAM" id="SignalP"/>
    </source>
</evidence>
<keyword evidence="3" id="KW-0808">Transferase</keyword>
<evidence type="ECO:0000256" key="6">
    <source>
        <dbReference type="ARBA" id="ARBA00023316"/>
    </source>
</evidence>
<evidence type="ECO:0000256" key="2">
    <source>
        <dbReference type="ARBA" id="ARBA00005992"/>
    </source>
</evidence>
<sequence length="294" mass="33808">MKKLYFTLNPFLLLILVSFVSCKKNEAAKSTETKNHKTIEYKKPKTVGFHFEKTKEWLEANITDSTKLNIAYAINRTDKANFAKMDSVVIPEDFSGDLPSYLPFPFHVSNLKDVSKILIFSYPTQTFAAYEYGELVYTGPTNMGRKKDQTPTGLFFTNWKAEKTTSTFNDEWDLKWNFNIENKLGVGFHEYELPGYPASHSCLRLLEKDAKYLYKWADEWVLKDSENVKVKGTPVIVFGSYNFDGSKPSFELVKDPKALDISESEIESQTAPFLKSILENQKLREDNQTDTSEK</sequence>
<dbReference type="InterPro" id="IPR050979">
    <property type="entry name" value="LD-transpeptidase"/>
</dbReference>
<evidence type="ECO:0000256" key="7">
    <source>
        <dbReference type="PROSITE-ProRule" id="PRU01373"/>
    </source>
</evidence>
<dbReference type="PROSITE" id="PS51257">
    <property type="entry name" value="PROKAR_LIPOPROTEIN"/>
    <property type="match status" value="1"/>
</dbReference>
<feature type="domain" description="L,D-TPase catalytic" evidence="9">
    <location>
        <begin position="116"/>
        <end position="238"/>
    </location>
</feature>
<evidence type="ECO:0000256" key="3">
    <source>
        <dbReference type="ARBA" id="ARBA00022679"/>
    </source>
</evidence>
<dbReference type="InterPro" id="IPR005490">
    <property type="entry name" value="LD_TPept_cat_dom"/>
</dbReference>
<keyword evidence="10" id="KW-0449">Lipoprotein</keyword>